<proteinExistence type="inferred from homology"/>
<protein>
    <recommendedName>
        <fullName evidence="9 10">Elongation factor Tu</fullName>
        <shortName evidence="10">EF-Tu</shortName>
        <ecNumber evidence="10">3.6.5.3</ecNumber>
    </recommendedName>
</protein>
<dbReference type="CDD" id="cd01884">
    <property type="entry name" value="EF_Tu"/>
    <property type="match status" value="1"/>
</dbReference>
<dbReference type="GO" id="GO:0003746">
    <property type="term" value="F:translation elongation factor activity"/>
    <property type="evidence" value="ECO:0007669"/>
    <property type="project" value="UniProtKB-UniRule"/>
</dbReference>
<keyword evidence="10" id="KW-0479">Metal-binding</keyword>
<dbReference type="InterPro" id="IPR041709">
    <property type="entry name" value="EF-Tu_GTP-bd"/>
</dbReference>
<dbReference type="PANTHER" id="PTHR43721:SF22">
    <property type="entry name" value="ELONGATION FACTOR TU, MITOCHONDRIAL"/>
    <property type="match status" value="1"/>
</dbReference>
<dbReference type="FunFam" id="3.40.50.300:FF:000003">
    <property type="entry name" value="Elongation factor Tu"/>
    <property type="match status" value="1"/>
</dbReference>
<feature type="binding site" evidence="10">
    <location>
        <begin position="19"/>
        <end position="26"/>
    </location>
    <ligand>
        <name>GTP</name>
        <dbReference type="ChEBI" id="CHEBI:37565"/>
    </ligand>
</feature>
<evidence type="ECO:0000256" key="1">
    <source>
        <dbReference type="ARBA" id="ARBA00007249"/>
    </source>
</evidence>
<dbReference type="InterPro" id="IPR004161">
    <property type="entry name" value="EFTu-like_2"/>
</dbReference>
<evidence type="ECO:0000313" key="12">
    <source>
        <dbReference type="EMBL" id="TQR17240.1"/>
    </source>
</evidence>
<dbReference type="RefSeq" id="WP_142605858.1">
    <property type="nucleotide sequence ID" value="NZ_VDGG01000009.1"/>
</dbReference>
<keyword evidence="13" id="KW-1185">Reference proteome</keyword>
<sequence length="395" mass="43171">MAKEKFDRSKTHANIGTIGHVDHGKTTLTAAIATVLSKKMGGTARSYADIDNAPEEKERGITINTSHVEYETASRHYAHVDCPGHADYVKNMITGAAQMDGGILVVSAADGPMPQTREHILLSRQVGVPYLVVFMNKCDMVDDEELLELVEMEIRDLLSEYDFPGDDIPVIKGSALKALEGEADWEEKIVELMDAVDSYIPTPERQTDKPFMMPVEDVFSITGRGTVATGRVERGQVKIGDVVDIIGITEEAKSTTVTGVEMFRKLLDYAEAGDNIGALLRGVAREEIQRGQVLAKPGSITPHTDFKAEVYVLSKEEGGRHTPFFTNYRPQFYFRTTDVTGVCNLPEGVEMVMPGDNIEMTVSLISPIALEEGTKFSIREGGRTVGAGVVATITK</sequence>
<keyword evidence="2 10" id="KW-0963">Cytoplasm</keyword>
<organism evidence="12 13">
    <name type="scientific">Psychrobacillus soli</name>
    <dbReference type="NCBI Taxonomy" id="1543965"/>
    <lineage>
        <taxon>Bacteria</taxon>
        <taxon>Bacillati</taxon>
        <taxon>Bacillota</taxon>
        <taxon>Bacilli</taxon>
        <taxon>Bacillales</taxon>
        <taxon>Bacillaceae</taxon>
        <taxon>Psychrobacillus</taxon>
    </lineage>
</organism>
<dbReference type="NCBIfam" id="NF009373">
    <property type="entry name" value="PRK12736.1"/>
    <property type="match status" value="1"/>
</dbReference>
<keyword evidence="3 10" id="KW-0547">Nucleotide-binding</keyword>
<evidence type="ECO:0000256" key="7">
    <source>
        <dbReference type="ARBA" id="ARBA00022917"/>
    </source>
</evidence>
<dbReference type="InterPro" id="IPR009000">
    <property type="entry name" value="Transl_B-barrel_sf"/>
</dbReference>
<feature type="domain" description="Tr-type G" evidence="11">
    <location>
        <begin position="10"/>
        <end position="204"/>
    </location>
</feature>
<dbReference type="NCBIfam" id="NF009372">
    <property type="entry name" value="PRK12735.1"/>
    <property type="match status" value="1"/>
</dbReference>
<evidence type="ECO:0000256" key="9">
    <source>
        <dbReference type="ARBA" id="ARBA00029554"/>
    </source>
</evidence>
<dbReference type="FunFam" id="2.40.30.10:FF:000001">
    <property type="entry name" value="Elongation factor Tu"/>
    <property type="match status" value="1"/>
</dbReference>
<dbReference type="EMBL" id="VDGG01000009">
    <property type="protein sequence ID" value="TQR17240.1"/>
    <property type="molecule type" value="Genomic_DNA"/>
</dbReference>
<comment type="catalytic activity">
    <reaction evidence="10">
        <text>GTP + H2O = GDP + phosphate + H(+)</text>
        <dbReference type="Rhea" id="RHEA:19669"/>
        <dbReference type="ChEBI" id="CHEBI:15377"/>
        <dbReference type="ChEBI" id="CHEBI:15378"/>
        <dbReference type="ChEBI" id="CHEBI:37565"/>
        <dbReference type="ChEBI" id="CHEBI:43474"/>
        <dbReference type="ChEBI" id="CHEBI:58189"/>
        <dbReference type="EC" id="3.6.5.3"/>
    </reaction>
</comment>
<gene>
    <name evidence="10 12" type="primary">tuf</name>
    <name evidence="12" type="ORF">FG383_05620</name>
</gene>
<keyword evidence="8 10" id="KW-0342">GTP-binding</keyword>
<reference evidence="12 13" key="1">
    <citation type="submission" date="2019-05" db="EMBL/GenBank/DDBJ databases">
        <title>Psychrobacillus vulpis sp. nov., a new species isolated from feces of a red fox that inhabits in The Tablas de Daimiel Natural Park, Albacete, Spain.</title>
        <authorList>
            <person name="Rodriguez M."/>
            <person name="Reina J.C."/>
            <person name="Bejar V."/>
            <person name="Llamas I."/>
        </authorList>
    </citation>
    <scope>NUCLEOTIDE SEQUENCE [LARGE SCALE GENOMIC DNA]</scope>
    <source>
        <strain evidence="12 13">NHI-2</strain>
    </source>
</reference>
<name>A0A544TIJ1_9BACI</name>
<evidence type="ECO:0000256" key="4">
    <source>
        <dbReference type="ARBA" id="ARBA00022768"/>
    </source>
</evidence>
<evidence type="ECO:0000256" key="8">
    <source>
        <dbReference type="ARBA" id="ARBA00023134"/>
    </source>
</evidence>
<keyword evidence="5 10" id="KW-0378">Hydrolase</keyword>
<dbReference type="PROSITE" id="PS51722">
    <property type="entry name" value="G_TR_2"/>
    <property type="match status" value="1"/>
</dbReference>
<keyword evidence="7 10" id="KW-0648">Protein biosynthesis</keyword>
<comment type="function">
    <text evidence="10">GTP hydrolase that promotes the GTP-dependent binding of aminoacyl-tRNA to the A-site of ribosomes during protein biosynthesis.</text>
</comment>
<dbReference type="GO" id="GO:0000287">
    <property type="term" value="F:magnesium ion binding"/>
    <property type="evidence" value="ECO:0007669"/>
    <property type="project" value="UniProtKB-UniRule"/>
</dbReference>
<feature type="binding site" evidence="10">
    <location>
        <begin position="81"/>
        <end position="85"/>
    </location>
    <ligand>
        <name>GTP</name>
        <dbReference type="ChEBI" id="CHEBI:37565"/>
    </ligand>
</feature>
<comment type="subcellular location">
    <subcellularLocation>
        <location evidence="10">Cytoplasm</location>
    </subcellularLocation>
</comment>
<accession>A0A544TIJ1</accession>
<evidence type="ECO:0000256" key="6">
    <source>
        <dbReference type="ARBA" id="ARBA00022842"/>
    </source>
</evidence>
<dbReference type="PRINTS" id="PR00315">
    <property type="entry name" value="ELONGATNFCT"/>
</dbReference>
<dbReference type="InterPro" id="IPR005225">
    <property type="entry name" value="Small_GTP-bd"/>
</dbReference>
<dbReference type="CDD" id="cd03697">
    <property type="entry name" value="EFTU_II"/>
    <property type="match status" value="1"/>
</dbReference>
<dbReference type="Gene3D" id="3.40.50.300">
    <property type="entry name" value="P-loop containing nucleotide triphosphate hydrolases"/>
    <property type="match status" value="1"/>
</dbReference>
<dbReference type="EC" id="3.6.5.3" evidence="10"/>
<dbReference type="NCBIfam" id="TIGR00485">
    <property type="entry name" value="EF-Tu"/>
    <property type="match status" value="1"/>
</dbReference>
<dbReference type="NCBIfam" id="TIGR00231">
    <property type="entry name" value="small_GTP"/>
    <property type="match status" value="1"/>
</dbReference>
<evidence type="ECO:0000313" key="13">
    <source>
        <dbReference type="Proteomes" id="UP000318937"/>
    </source>
</evidence>
<comment type="similarity">
    <text evidence="1 10">Belongs to the TRAFAC class translation factor GTPase superfamily. Classic translation factor GTPase family. EF-Tu/EF-1A subfamily.</text>
</comment>
<dbReference type="SUPFAM" id="SSF50465">
    <property type="entry name" value="EF-Tu/eEF-1alpha/eIF2-gamma C-terminal domain"/>
    <property type="match status" value="1"/>
</dbReference>
<dbReference type="GO" id="GO:0005829">
    <property type="term" value="C:cytosol"/>
    <property type="evidence" value="ECO:0007669"/>
    <property type="project" value="TreeGrafter"/>
</dbReference>
<comment type="subunit">
    <text evidence="10">Monomer.</text>
</comment>
<dbReference type="GO" id="GO:0003924">
    <property type="term" value="F:GTPase activity"/>
    <property type="evidence" value="ECO:0007669"/>
    <property type="project" value="UniProtKB-UniRule"/>
</dbReference>
<dbReference type="InterPro" id="IPR050055">
    <property type="entry name" value="EF-Tu_GTPase"/>
</dbReference>
<dbReference type="PANTHER" id="PTHR43721">
    <property type="entry name" value="ELONGATION FACTOR TU-RELATED"/>
    <property type="match status" value="1"/>
</dbReference>
<dbReference type="InterPro" id="IPR004160">
    <property type="entry name" value="Transl_elong_EFTu/EF1A_C"/>
</dbReference>
<dbReference type="AlphaFoldDB" id="A0A544TIJ1"/>
<dbReference type="Proteomes" id="UP000318937">
    <property type="component" value="Unassembled WGS sequence"/>
</dbReference>
<dbReference type="OrthoDB" id="9804504at2"/>
<evidence type="ECO:0000259" key="11">
    <source>
        <dbReference type="PROSITE" id="PS51722"/>
    </source>
</evidence>
<evidence type="ECO:0000256" key="10">
    <source>
        <dbReference type="HAMAP-Rule" id="MF_00118"/>
    </source>
</evidence>
<dbReference type="Pfam" id="PF03144">
    <property type="entry name" value="GTP_EFTU_D2"/>
    <property type="match status" value="1"/>
</dbReference>
<dbReference type="PROSITE" id="PS00301">
    <property type="entry name" value="G_TR_1"/>
    <property type="match status" value="1"/>
</dbReference>
<dbReference type="InterPro" id="IPR027417">
    <property type="entry name" value="P-loop_NTPase"/>
</dbReference>
<dbReference type="SUPFAM" id="SSF50447">
    <property type="entry name" value="Translation proteins"/>
    <property type="match status" value="1"/>
</dbReference>
<evidence type="ECO:0000256" key="5">
    <source>
        <dbReference type="ARBA" id="ARBA00022801"/>
    </source>
</evidence>
<evidence type="ECO:0000256" key="3">
    <source>
        <dbReference type="ARBA" id="ARBA00022741"/>
    </source>
</evidence>
<dbReference type="Pfam" id="PF00009">
    <property type="entry name" value="GTP_EFTU"/>
    <property type="match status" value="1"/>
</dbReference>
<evidence type="ECO:0000256" key="2">
    <source>
        <dbReference type="ARBA" id="ARBA00022490"/>
    </source>
</evidence>
<keyword evidence="6 10" id="KW-0460">Magnesium</keyword>
<dbReference type="CDD" id="cd03707">
    <property type="entry name" value="EFTU_III"/>
    <property type="match status" value="1"/>
</dbReference>
<dbReference type="NCBIfam" id="NF000766">
    <property type="entry name" value="PRK00049.1"/>
    <property type="match status" value="1"/>
</dbReference>
<keyword evidence="4 10" id="KW-0251">Elongation factor</keyword>
<dbReference type="SUPFAM" id="SSF52540">
    <property type="entry name" value="P-loop containing nucleoside triphosphate hydrolases"/>
    <property type="match status" value="1"/>
</dbReference>
<dbReference type="HAMAP" id="MF_00118_B">
    <property type="entry name" value="EF_Tu_B"/>
    <property type="match status" value="1"/>
</dbReference>
<dbReference type="Pfam" id="PF03143">
    <property type="entry name" value="GTP_EFTU_D3"/>
    <property type="match status" value="1"/>
</dbReference>
<dbReference type="Gene3D" id="2.40.30.10">
    <property type="entry name" value="Translation factors"/>
    <property type="match status" value="2"/>
</dbReference>
<dbReference type="InterPro" id="IPR004541">
    <property type="entry name" value="Transl_elong_EFTu/EF1A_bac/org"/>
</dbReference>
<dbReference type="GO" id="GO:0005525">
    <property type="term" value="F:GTP binding"/>
    <property type="evidence" value="ECO:0007669"/>
    <property type="project" value="UniProtKB-UniRule"/>
</dbReference>
<dbReference type="InterPro" id="IPR033720">
    <property type="entry name" value="EFTU_2"/>
</dbReference>
<dbReference type="InterPro" id="IPR031157">
    <property type="entry name" value="G_TR_CS"/>
</dbReference>
<dbReference type="InterPro" id="IPR000795">
    <property type="entry name" value="T_Tr_GTP-bd_dom"/>
</dbReference>
<comment type="caution">
    <text evidence="12">The sequence shown here is derived from an EMBL/GenBank/DDBJ whole genome shotgun (WGS) entry which is preliminary data.</text>
</comment>
<dbReference type="InterPro" id="IPR009001">
    <property type="entry name" value="Transl_elong_EF1A/Init_IF2_C"/>
</dbReference>
<feature type="binding site" evidence="10">
    <location>
        <begin position="136"/>
        <end position="139"/>
    </location>
    <ligand>
        <name>GTP</name>
        <dbReference type="ChEBI" id="CHEBI:37565"/>
    </ligand>
</feature>
<feature type="binding site" evidence="10">
    <location>
        <position position="26"/>
    </location>
    <ligand>
        <name>Mg(2+)</name>
        <dbReference type="ChEBI" id="CHEBI:18420"/>
    </ligand>
</feature>